<dbReference type="GO" id="GO:0008483">
    <property type="term" value="F:transaminase activity"/>
    <property type="evidence" value="ECO:0007669"/>
    <property type="project" value="UniProtKB-KW"/>
</dbReference>
<dbReference type="Gene3D" id="3.40.640.10">
    <property type="entry name" value="Type I PLP-dependent aspartate aminotransferase-like (Major domain)"/>
    <property type="match status" value="1"/>
</dbReference>
<keyword evidence="4 7" id="KW-0238">DNA-binding</keyword>
<dbReference type="GO" id="GO:0030170">
    <property type="term" value="F:pyridoxal phosphate binding"/>
    <property type="evidence" value="ECO:0007669"/>
    <property type="project" value="InterPro"/>
</dbReference>
<feature type="domain" description="HTH gntR-type" evidence="6">
    <location>
        <begin position="21"/>
        <end position="89"/>
    </location>
</feature>
<dbReference type="InterPro" id="IPR000524">
    <property type="entry name" value="Tscrpt_reg_HTH_GntR"/>
</dbReference>
<keyword evidence="3" id="KW-0805">Transcription regulation</keyword>
<comment type="similarity">
    <text evidence="1">In the C-terminal section; belongs to the class-I pyridoxal-phosphate-dependent aminotransferase family.</text>
</comment>
<dbReference type="InterPro" id="IPR051446">
    <property type="entry name" value="HTH_trans_reg/aminotransferase"/>
</dbReference>
<protein>
    <submittedName>
        <fullName evidence="7">DNA-binding transcriptional regulator, MocR family, contains an aminotransferase domain</fullName>
    </submittedName>
</protein>
<dbReference type="CDD" id="cd07377">
    <property type="entry name" value="WHTH_GntR"/>
    <property type="match status" value="1"/>
</dbReference>
<dbReference type="Pfam" id="PF00392">
    <property type="entry name" value="GntR"/>
    <property type="match status" value="1"/>
</dbReference>
<keyword evidence="2" id="KW-0663">Pyridoxal phosphate</keyword>
<evidence type="ECO:0000256" key="3">
    <source>
        <dbReference type="ARBA" id="ARBA00023015"/>
    </source>
</evidence>
<dbReference type="EMBL" id="FTNT01000002">
    <property type="protein sequence ID" value="SIR77048.1"/>
    <property type="molecule type" value="Genomic_DNA"/>
</dbReference>
<keyword evidence="8" id="KW-1185">Reference proteome</keyword>
<gene>
    <name evidence="7" type="ORF">SAMN05445060_0764</name>
</gene>
<accession>A0A1N7DMU2</accession>
<dbReference type="GO" id="GO:0003700">
    <property type="term" value="F:DNA-binding transcription factor activity"/>
    <property type="evidence" value="ECO:0007669"/>
    <property type="project" value="InterPro"/>
</dbReference>
<dbReference type="PANTHER" id="PTHR46577:SF2">
    <property type="entry name" value="TRANSCRIPTIONAL REGULATORY PROTEIN"/>
    <property type="match status" value="1"/>
</dbReference>
<evidence type="ECO:0000313" key="7">
    <source>
        <dbReference type="EMBL" id="SIR77048.1"/>
    </source>
</evidence>
<dbReference type="Proteomes" id="UP000186218">
    <property type="component" value="Unassembled WGS sequence"/>
</dbReference>
<dbReference type="SUPFAM" id="SSF46785">
    <property type="entry name" value="Winged helix' DNA-binding domain"/>
    <property type="match status" value="1"/>
</dbReference>
<dbReference type="InterPro" id="IPR015424">
    <property type="entry name" value="PyrdxlP-dep_Trfase"/>
</dbReference>
<dbReference type="SMART" id="SM00345">
    <property type="entry name" value="HTH_GNTR"/>
    <property type="match status" value="1"/>
</dbReference>
<keyword evidence="5" id="KW-0804">Transcription</keyword>
<dbReference type="PANTHER" id="PTHR46577">
    <property type="entry name" value="HTH-TYPE TRANSCRIPTIONAL REGULATORY PROTEIN GABR"/>
    <property type="match status" value="1"/>
</dbReference>
<evidence type="ECO:0000256" key="1">
    <source>
        <dbReference type="ARBA" id="ARBA00005384"/>
    </source>
</evidence>
<dbReference type="SUPFAM" id="SSF53383">
    <property type="entry name" value="PLP-dependent transferases"/>
    <property type="match status" value="1"/>
</dbReference>
<dbReference type="CDD" id="cd00609">
    <property type="entry name" value="AAT_like"/>
    <property type="match status" value="1"/>
</dbReference>
<dbReference type="STRING" id="1344003.SAMN05445060_0764"/>
<reference evidence="7 8" key="1">
    <citation type="submission" date="2017-01" db="EMBL/GenBank/DDBJ databases">
        <authorList>
            <person name="Mah S.A."/>
            <person name="Swanson W.J."/>
            <person name="Moy G.W."/>
            <person name="Vacquier V.D."/>
        </authorList>
    </citation>
    <scope>NUCLEOTIDE SEQUENCE [LARGE SCALE GENOMIC DNA]</scope>
    <source>
        <strain evidence="7 8">CPCC 203464</strain>
    </source>
</reference>
<evidence type="ECO:0000259" key="6">
    <source>
        <dbReference type="PROSITE" id="PS50949"/>
    </source>
</evidence>
<dbReference type="InterPro" id="IPR036388">
    <property type="entry name" value="WH-like_DNA-bd_sf"/>
</dbReference>
<evidence type="ECO:0000313" key="8">
    <source>
        <dbReference type="Proteomes" id="UP000186218"/>
    </source>
</evidence>
<dbReference type="Pfam" id="PF00155">
    <property type="entry name" value="Aminotran_1_2"/>
    <property type="match status" value="1"/>
</dbReference>
<evidence type="ECO:0000256" key="4">
    <source>
        <dbReference type="ARBA" id="ARBA00023125"/>
    </source>
</evidence>
<keyword evidence="7" id="KW-0032">Aminotransferase</keyword>
<dbReference type="InterPro" id="IPR015421">
    <property type="entry name" value="PyrdxlP-dep_Trfase_major"/>
</dbReference>
<dbReference type="GO" id="GO:0003677">
    <property type="term" value="F:DNA binding"/>
    <property type="evidence" value="ECO:0007669"/>
    <property type="project" value="UniProtKB-KW"/>
</dbReference>
<dbReference type="InterPro" id="IPR004839">
    <property type="entry name" value="Aminotransferase_I/II_large"/>
</dbReference>
<name>A0A1N7DMU2_9NOCA</name>
<evidence type="ECO:0000256" key="2">
    <source>
        <dbReference type="ARBA" id="ARBA00022898"/>
    </source>
</evidence>
<dbReference type="InterPro" id="IPR036390">
    <property type="entry name" value="WH_DNA-bd_sf"/>
</dbReference>
<dbReference type="AlphaFoldDB" id="A0A1N7DMU2"/>
<sequence length="462" mass="49036">MSWRGRYAMSTDWSLGYDLTDRSAVGIAAAITRRIGAGELGVGDRLPTVRTIARELRVSAATVSQAWQALAASGVIVSRGRAGTFVAEGAVRQPMPSSRYWRVHPADGPAFGLDLSRGTPDPALLPAIRPALQRLSDAALDSDYLGETTIPELEELLRASFPVPAERMVVLDGAMDAVDRVVRERVRFGDRVLMEDPGFPPFLDLLSRAGAQVVPVAVDTHGPVVAEVAAGLELDPTMLVLQPRAHNPTGASMTVRRSGELADLLSASSVLVVEDDHSGPVASAPDVTLAGRLPDHVVHIRSYSKSHGADLRLSMVAGPAAVLDPVVDGRMLGPGWTSRLLQRLLLLMLTDRRAVSAVDRARLTYARRAQALRIALADNGIDIAPADGINVWVPVRDEAAALVSLAAAGITAAPGTPFRVDDVDAQHLRITIACLREDDAARVGAELAAAAGAEPLYPRRRG</sequence>
<proteinExistence type="inferred from homology"/>
<dbReference type="Gene3D" id="1.10.10.10">
    <property type="entry name" value="Winged helix-like DNA-binding domain superfamily/Winged helix DNA-binding domain"/>
    <property type="match status" value="1"/>
</dbReference>
<evidence type="ECO:0000256" key="5">
    <source>
        <dbReference type="ARBA" id="ARBA00023163"/>
    </source>
</evidence>
<organism evidence="7 8">
    <name type="scientific">Williamsia sterculiae</name>
    <dbReference type="NCBI Taxonomy" id="1344003"/>
    <lineage>
        <taxon>Bacteria</taxon>
        <taxon>Bacillati</taxon>
        <taxon>Actinomycetota</taxon>
        <taxon>Actinomycetes</taxon>
        <taxon>Mycobacteriales</taxon>
        <taxon>Nocardiaceae</taxon>
        <taxon>Williamsia</taxon>
    </lineage>
</organism>
<keyword evidence="7" id="KW-0808">Transferase</keyword>
<dbReference type="PROSITE" id="PS50949">
    <property type="entry name" value="HTH_GNTR"/>
    <property type="match status" value="1"/>
</dbReference>